<dbReference type="PANTHER" id="PTHR43791:SF36">
    <property type="entry name" value="TRANSPORTER, PUTATIVE (AFU_ORTHOLOGUE AFUA_6G08340)-RELATED"/>
    <property type="match status" value="1"/>
</dbReference>
<dbReference type="PANTHER" id="PTHR43791">
    <property type="entry name" value="PERMEASE-RELATED"/>
    <property type="match status" value="1"/>
</dbReference>
<feature type="transmembrane region" description="Helical" evidence="6">
    <location>
        <begin position="71"/>
        <end position="88"/>
    </location>
</feature>
<feature type="transmembrane region" description="Helical" evidence="6">
    <location>
        <begin position="34"/>
        <end position="51"/>
    </location>
</feature>
<dbReference type="CDD" id="cd17319">
    <property type="entry name" value="MFS_ExuT_GudP_like"/>
    <property type="match status" value="1"/>
</dbReference>
<organism evidence="9 10">
    <name type="scientific">Burkholderia puraquae</name>
    <dbReference type="NCBI Taxonomy" id="1904757"/>
    <lineage>
        <taxon>Bacteria</taxon>
        <taxon>Pseudomonadati</taxon>
        <taxon>Pseudomonadota</taxon>
        <taxon>Betaproteobacteria</taxon>
        <taxon>Burkholderiales</taxon>
        <taxon>Burkholderiaceae</taxon>
        <taxon>Burkholderia</taxon>
        <taxon>Burkholderia cepacia complex</taxon>
    </lineage>
</organism>
<accession>A0A1X1PFW4</accession>
<dbReference type="RefSeq" id="WP_085040282.1">
    <property type="nucleotide sequence ID" value="NZ_CADIKG010000007.1"/>
</dbReference>
<comment type="subcellular location">
    <subcellularLocation>
        <location evidence="1">Membrane</location>
        <topology evidence="1">Multi-pass membrane protein</topology>
    </subcellularLocation>
</comment>
<dbReference type="InterPro" id="IPR011701">
    <property type="entry name" value="MFS"/>
</dbReference>
<feature type="transmembrane region" description="Helical" evidence="6">
    <location>
        <begin position="133"/>
        <end position="153"/>
    </location>
</feature>
<dbReference type="InterPro" id="IPR020846">
    <property type="entry name" value="MFS_dom"/>
</dbReference>
<evidence type="ECO:0000313" key="10">
    <source>
        <dbReference type="Proteomes" id="UP000193146"/>
    </source>
</evidence>
<evidence type="ECO:0000256" key="2">
    <source>
        <dbReference type="ARBA" id="ARBA00022448"/>
    </source>
</evidence>
<dbReference type="EMBL" id="CADIKG010000007">
    <property type="protein sequence ID" value="CAB3758227.1"/>
    <property type="molecule type" value="Genomic_DNA"/>
</dbReference>
<feature type="transmembrane region" description="Helical" evidence="6">
    <location>
        <begin position="419"/>
        <end position="438"/>
    </location>
</feature>
<dbReference type="GO" id="GO:0022857">
    <property type="term" value="F:transmembrane transporter activity"/>
    <property type="evidence" value="ECO:0007669"/>
    <property type="project" value="InterPro"/>
</dbReference>
<sequence length="444" mass="47119">MDITRSTGCDTPDERKAISAGRSPENLDALYRRIGWKLMPLLLVAQVLAYLDRVNVGAAKLQMAGELGLSDTVYGLGAGIFFVGYFLFEVPSNLLLHRVGARLWIARIMVTWGIVSAAAAWVHSPATFYLQRLLLGVAEAGFFPGIVLYLTYWFPAHRRGRMTTLFMSATAVAGIVGNPLSGWIMTHLDGFGALSGWQWTFVIEGLPTVGVGLAVRYLLPSRPTDARWLSPEEAGAVLRGLDVDASHAADSRRAAGLSASEMALLTAIYFLLLVGLYGIGFWLPTLVKDTGLTKLSWIGLCSAIPYLIAVLAMNIGARRADRGGNWAAYVAGGACVASAGFIVSALFSGVLPAVIAGLSLAAAGTLTALPLFWHLPTMRLTGAAAAAGIATINCFGNLAGFAGPIAFGWLKDRHHDAMAPTLLLALSASAAMALTVIYRRVSTH</sequence>
<feature type="transmembrane region" description="Helical" evidence="6">
    <location>
        <begin position="385"/>
        <end position="407"/>
    </location>
</feature>
<evidence type="ECO:0000313" key="11">
    <source>
        <dbReference type="Proteomes" id="UP000494135"/>
    </source>
</evidence>
<proteinExistence type="predicted"/>
<feature type="transmembrane region" description="Helical" evidence="6">
    <location>
        <begin position="353"/>
        <end position="373"/>
    </location>
</feature>
<name>A0A1X1PFW4_9BURK</name>
<dbReference type="FunFam" id="1.20.1250.20:FF:000018">
    <property type="entry name" value="MFS transporter permease"/>
    <property type="match status" value="1"/>
</dbReference>
<dbReference type="SUPFAM" id="SSF103473">
    <property type="entry name" value="MFS general substrate transporter"/>
    <property type="match status" value="1"/>
</dbReference>
<evidence type="ECO:0000256" key="5">
    <source>
        <dbReference type="ARBA" id="ARBA00023136"/>
    </source>
</evidence>
<feature type="transmembrane region" description="Helical" evidence="6">
    <location>
        <begin position="262"/>
        <end position="283"/>
    </location>
</feature>
<evidence type="ECO:0000256" key="4">
    <source>
        <dbReference type="ARBA" id="ARBA00022989"/>
    </source>
</evidence>
<dbReference type="EMBL" id="NBYX01000008">
    <property type="protein sequence ID" value="ORT85048.1"/>
    <property type="molecule type" value="Genomic_DNA"/>
</dbReference>
<feature type="transmembrane region" description="Helical" evidence="6">
    <location>
        <begin position="197"/>
        <end position="219"/>
    </location>
</feature>
<feature type="transmembrane region" description="Helical" evidence="6">
    <location>
        <begin position="165"/>
        <end position="185"/>
    </location>
</feature>
<dbReference type="AlphaFoldDB" id="A0A1X1PFW4"/>
<dbReference type="Proteomes" id="UP000193146">
    <property type="component" value="Unassembled WGS sequence"/>
</dbReference>
<protein>
    <submittedName>
        <fullName evidence="8">Tartrate transporter</fullName>
    </submittedName>
</protein>
<dbReference type="OrthoDB" id="8929696at2"/>
<keyword evidence="5 6" id="KW-0472">Membrane</keyword>
<dbReference type="InterPro" id="IPR036259">
    <property type="entry name" value="MFS_trans_sf"/>
</dbReference>
<evidence type="ECO:0000256" key="6">
    <source>
        <dbReference type="SAM" id="Phobius"/>
    </source>
</evidence>
<keyword evidence="2" id="KW-0813">Transport</keyword>
<keyword evidence="10" id="KW-1185">Reference proteome</keyword>
<feature type="domain" description="Major facilitator superfamily (MFS) profile" evidence="7">
    <location>
        <begin position="38"/>
        <end position="444"/>
    </location>
</feature>
<dbReference type="GO" id="GO:0016020">
    <property type="term" value="C:membrane"/>
    <property type="evidence" value="ECO:0007669"/>
    <property type="project" value="UniProtKB-SubCell"/>
</dbReference>
<dbReference type="Pfam" id="PF07690">
    <property type="entry name" value="MFS_1"/>
    <property type="match status" value="1"/>
</dbReference>
<reference evidence="9 10" key="1">
    <citation type="submission" date="2017-04" db="EMBL/GenBank/DDBJ databases">
        <title>Burkholderia puraquae sp. nov., a novel Burkholderia cepacia complex species from hospital setting samples.</title>
        <authorList>
            <person name="Martina P."/>
            <person name="Leguizamon M."/>
            <person name="Prieto C."/>
            <person name="Sousa S."/>
            <person name="Montanaro P."/>
            <person name="Draghi W."/>
            <person name="Staembler M."/>
            <person name="Bettiol M."/>
            <person name="Figoli C."/>
            <person name="Palau J."/>
            <person name="Alvarez F."/>
            <person name="Benetti S."/>
            <person name="Anchat E."/>
            <person name="Vescina C."/>
            <person name="Ferreras J."/>
            <person name="Lasch P."/>
            <person name="Lagares A."/>
            <person name="Zorreguieta A."/>
            <person name="Yantorno O."/>
            <person name="Bosch A."/>
        </authorList>
    </citation>
    <scope>NUCLEOTIDE SEQUENCE [LARGE SCALE GENOMIC DNA]</scope>
    <source>
        <strain evidence="9 10">CAMPA 1040</strain>
    </source>
</reference>
<dbReference type="Gene3D" id="1.20.1250.20">
    <property type="entry name" value="MFS general substrate transporter like domains"/>
    <property type="match status" value="2"/>
</dbReference>
<reference evidence="8 11" key="2">
    <citation type="submission" date="2020-04" db="EMBL/GenBank/DDBJ databases">
        <authorList>
            <person name="De Canck E."/>
        </authorList>
    </citation>
    <scope>NUCLEOTIDE SEQUENCE [LARGE SCALE GENOMIC DNA]</scope>
    <source>
        <strain evidence="8 11">LMG 29660</strain>
    </source>
</reference>
<evidence type="ECO:0000313" key="9">
    <source>
        <dbReference type="EMBL" id="ORT85048.1"/>
    </source>
</evidence>
<dbReference type="Proteomes" id="UP000494135">
    <property type="component" value="Unassembled WGS sequence"/>
</dbReference>
<evidence type="ECO:0000256" key="3">
    <source>
        <dbReference type="ARBA" id="ARBA00022692"/>
    </source>
</evidence>
<feature type="transmembrane region" description="Helical" evidence="6">
    <location>
        <begin position="100"/>
        <end position="121"/>
    </location>
</feature>
<feature type="transmembrane region" description="Helical" evidence="6">
    <location>
        <begin position="295"/>
        <end position="314"/>
    </location>
</feature>
<keyword evidence="3 6" id="KW-0812">Transmembrane</keyword>
<feature type="transmembrane region" description="Helical" evidence="6">
    <location>
        <begin position="326"/>
        <end position="347"/>
    </location>
</feature>
<keyword evidence="4 6" id="KW-1133">Transmembrane helix</keyword>
<dbReference type="PROSITE" id="PS50850">
    <property type="entry name" value="MFS"/>
    <property type="match status" value="1"/>
</dbReference>
<gene>
    <name evidence="8" type="primary">ttuB_8</name>
    <name evidence="9" type="ORF">B7G54_17960</name>
    <name evidence="8" type="ORF">LMG29660_03369</name>
</gene>
<evidence type="ECO:0000259" key="7">
    <source>
        <dbReference type="PROSITE" id="PS50850"/>
    </source>
</evidence>
<evidence type="ECO:0000313" key="8">
    <source>
        <dbReference type="EMBL" id="CAB3758227.1"/>
    </source>
</evidence>
<evidence type="ECO:0000256" key="1">
    <source>
        <dbReference type="ARBA" id="ARBA00004141"/>
    </source>
</evidence>